<evidence type="ECO:0000313" key="11">
    <source>
        <dbReference type="EMBL" id="MEB3344403.1"/>
    </source>
</evidence>
<evidence type="ECO:0000256" key="2">
    <source>
        <dbReference type="ARBA" id="ARBA00022598"/>
    </source>
</evidence>
<feature type="binding site" evidence="8">
    <location>
        <begin position="412"/>
        <end position="414"/>
    </location>
    <ligand>
        <name>GTP</name>
        <dbReference type="ChEBI" id="CHEBI:37565"/>
    </ligand>
</feature>
<dbReference type="EC" id="6.3.4.4" evidence="8 10"/>
<dbReference type="InterPro" id="IPR027417">
    <property type="entry name" value="P-loop_NTPase"/>
</dbReference>
<evidence type="ECO:0000313" key="12">
    <source>
        <dbReference type="Proteomes" id="UP001327027"/>
    </source>
</evidence>
<dbReference type="Gene3D" id="3.90.170.10">
    <property type="entry name" value="Adenylosuccinate Synthetase, subunit A, domain 3"/>
    <property type="match status" value="1"/>
</dbReference>
<dbReference type="EMBL" id="JAYKLX010000002">
    <property type="protein sequence ID" value="MEB3344403.1"/>
    <property type="molecule type" value="Genomic_DNA"/>
</dbReference>
<feature type="binding site" description="in other chain" evidence="8">
    <location>
        <position position="224"/>
    </location>
    <ligand>
        <name>IMP</name>
        <dbReference type="ChEBI" id="CHEBI:58053"/>
        <note>ligand shared between dimeric partners</note>
    </ligand>
</feature>
<keyword evidence="7 8" id="KW-0342">GTP-binding</keyword>
<evidence type="ECO:0000256" key="4">
    <source>
        <dbReference type="ARBA" id="ARBA00022741"/>
    </source>
</evidence>
<dbReference type="GO" id="GO:0004019">
    <property type="term" value="F:adenylosuccinate synthase activity"/>
    <property type="evidence" value="ECO:0007669"/>
    <property type="project" value="UniProtKB-EC"/>
</dbReference>
<dbReference type="InterPro" id="IPR001114">
    <property type="entry name" value="Adenylosuccinate_synthetase"/>
</dbReference>
<dbReference type="InterPro" id="IPR018220">
    <property type="entry name" value="Adenylosuccin_syn_GTP-bd"/>
</dbReference>
<evidence type="ECO:0000256" key="3">
    <source>
        <dbReference type="ARBA" id="ARBA00022723"/>
    </source>
</evidence>
<evidence type="ECO:0000256" key="7">
    <source>
        <dbReference type="ARBA" id="ARBA00023134"/>
    </source>
</evidence>
<keyword evidence="8" id="KW-0963">Cytoplasm</keyword>
<reference evidence="11 12" key="1">
    <citation type="journal article" date="2013" name="Int. J. Syst. Evol. Microbiol.">
        <title>Aquimarina gracilis sp. nov., isolated from the gut microflora of a mussel, Mytilus coruscus, and emended description of Aquimarina spongiae.</title>
        <authorList>
            <person name="Park S.C."/>
            <person name="Choe H.N."/>
            <person name="Baik K.S."/>
            <person name="Seong C.N."/>
        </authorList>
    </citation>
    <scope>NUCLEOTIDE SEQUENCE [LARGE SCALE GENOMIC DNA]</scope>
    <source>
        <strain evidence="11 12">PSC32</strain>
    </source>
</reference>
<dbReference type="InterPro" id="IPR033128">
    <property type="entry name" value="Adenylosuccin_syn_Lys_AS"/>
</dbReference>
<dbReference type="NCBIfam" id="TIGR00184">
    <property type="entry name" value="purA"/>
    <property type="match status" value="1"/>
</dbReference>
<sequence length="423" mass="47012">MAVNLLLGLQWGDEGKGKIVDVLTKDYNIIARFQGGPNAGHTLEFDGIKHVLHTIPSGIFHDKAINLVGNGVVIDPVIFKKELDNLNKFNLDYKSKLLISRKAHLILPTHRILDAASEASKGKAKIGSTLKGIGPTYMDKTGRNGIRVGDLELSDWKERYRALANKHEAMIDFYDAKIEYDLKELENEFFKAVETLKTLTFIDSEEYLHQAQKEGKTILAEGAQGSLLDIDFGTYPFVTSSNTTAAGACTGLGIAPNKIKDVFGIFKAYTTRVGSGPFPTELFDKDGETMAKVGHEFGATTGRPRRCGWLDLVALKYAVHVNGVTKLMMMKGDVLSGFEKLKVCTAYKYKGETITHLPYNIEPENVTPIYTEMKGWSEDLTKMTDASELPKELNDYIDFLEKELETPITIVSVGPDRKQTIHR</sequence>
<feature type="active site" description="Proton donor" evidence="8">
    <location>
        <position position="41"/>
    </location>
</feature>
<feature type="binding site" evidence="8">
    <location>
        <position position="143"/>
    </location>
    <ligand>
        <name>IMP</name>
        <dbReference type="ChEBI" id="CHEBI:58053"/>
        <note>ligand shared between dimeric partners</note>
    </ligand>
</feature>
<dbReference type="Pfam" id="PF00709">
    <property type="entry name" value="Adenylsucc_synt"/>
    <property type="match status" value="1"/>
</dbReference>
<comment type="cofactor">
    <cofactor evidence="8">
        <name>Mg(2+)</name>
        <dbReference type="ChEBI" id="CHEBI:18420"/>
    </cofactor>
    <text evidence="8">Binds 1 Mg(2+) ion per subunit.</text>
</comment>
<feature type="binding site" description="in other chain" evidence="8">
    <location>
        <position position="303"/>
    </location>
    <ligand>
        <name>IMP</name>
        <dbReference type="ChEBI" id="CHEBI:58053"/>
        <note>ligand shared between dimeric partners</note>
    </ligand>
</feature>
<evidence type="ECO:0000256" key="6">
    <source>
        <dbReference type="ARBA" id="ARBA00022842"/>
    </source>
</evidence>
<name>A0ABU5ZRY5_9FLAO</name>
<dbReference type="PANTHER" id="PTHR11846">
    <property type="entry name" value="ADENYLOSUCCINATE SYNTHETASE"/>
    <property type="match status" value="1"/>
</dbReference>
<dbReference type="PROSITE" id="PS00513">
    <property type="entry name" value="ADENYLOSUCCIN_SYN_2"/>
    <property type="match status" value="1"/>
</dbReference>
<feature type="binding site" evidence="8">
    <location>
        <begin position="40"/>
        <end position="42"/>
    </location>
    <ligand>
        <name>GTP</name>
        <dbReference type="ChEBI" id="CHEBI:37565"/>
    </ligand>
</feature>
<dbReference type="HAMAP" id="MF_00011">
    <property type="entry name" value="Adenylosucc_synth"/>
    <property type="match status" value="1"/>
</dbReference>
<feature type="binding site" description="in other chain" evidence="8">
    <location>
        <begin position="13"/>
        <end position="16"/>
    </location>
    <ligand>
        <name>IMP</name>
        <dbReference type="ChEBI" id="CHEBI:58053"/>
        <note>ligand shared between dimeric partners</note>
    </ligand>
</feature>
<comment type="subunit">
    <text evidence="1 8">Homodimer.</text>
</comment>
<comment type="pathway">
    <text evidence="8 10">Purine metabolism; AMP biosynthesis via de novo pathway; AMP from IMP: step 1/2.</text>
</comment>
<dbReference type="Gene3D" id="1.10.300.10">
    <property type="entry name" value="Adenylosuccinate Synthetase, subunit A, domain 2"/>
    <property type="match status" value="1"/>
</dbReference>
<dbReference type="SUPFAM" id="SSF52540">
    <property type="entry name" value="P-loop containing nucleoside triphosphate hydrolases"/>
    <property type="match status" value="1"/>
</dbReference>
<comment type="similarity">
    <text evidence="8 10">Belongs to the adenylosuccinate synthetase family.</text>
</comment>
<feature type="binding site" evidence="8">
    <location>
        <begin position="331"/>
        <end position="333"/>
    </location>
    <ligand>
        <name>GTP</name>
        <dbReference type="ChEBI" id="CHEBI:37565"/>
    </ligand>
</feature>
<proteinExistence type="inferred from homology"/>
<comment type="catalytic activity">
    <reaction evidence="8 10">
        <text>IMP + L-aspartate + GTP = N(6)-(1,2-dicarboxyethyl)-AMP + GDP + phosphate + 2 H(+)</text>
        <dbReference type="Rhea" id="RHEA:15753"/>
        <dbReference type="ChEBI" id="CHEBI:15378"/>
        <dbReference type="ChEBI" id="CHEBI:29991"/>
        <dbReference type="ChEBI" id="CHEBI:37565"/>
        <dbReference type="ChEBI" id="CHEBI:43474"/>
        <dbReference type="ChEBI" id="CHEBI:57567"/>
        <dbReference type="ChEBI" id="CHEBI:58053"/>
        <dbReference type="ChEBI" id="CHEBI:58189"/>
        <dbReference type="EC" id="6.3.4.4"/>
    </reaction>
</comment>
<evidence type="ECO:0000256" key="10">
    <source>
        <dbReference type="RuleBase" id="RU000520"/>
    </source>
</evidence>
<comment type="function">
    <text evidence="8">Plays an important role in the de novo pathway of purine nucleotide biosynthesis. Catalyzes the first committed step in the biosynthesis of AMP from IMP.</text>
</comment>
<feature type="binding site" evidence="8">
    <location>
        <position position="40"/>
    </location>
    <ligand>
        <name>Mg(2+)</name>
        <dbReference type="ChEBI" id="CHEBI:18420"/>
    </ligand>
</feature>
<dbReference type="InterPro" id="IPR042110">
    <property type="entry name" value="Adenylosuccinate_synth_dom2"/>
</dbReference>
<comment type="caution">
    <text evidence="11">The sequence shown here is derived from an EMBL/GenBank/DDBJ whole genome shotgun (WGS) entry which is preliminary data.</text>
</comment>
<organism evidence="11 12">
    <name type="scientific">Aquimarina gracilis</name>
    <dbReference type="NCBI Taxonomy" id="874422"/>
    <lineage>
        <taxon>Bacteria</taxon>
        <taxon>Pseudomonadati</taxon>
        <taxon>Bacteroidota</taxon>
        <taxon>Flavobacteriia</taxon>
        <taxon>Flavobacteriales</taxon>
        <taxon>Flavobacteriaceae</taxon>
        <taxon>Aquimarina</taxon>
    </lineage>
</organism>
<gene>
    <name evidence="8" type="primary">purA</name>
    <name evidence="11" type="ORF">U6A24_02970</name>
</gene>
<dbReference type="PANTHER" id="PTHR11846:SF0">
    <property type="entry name" value="ADENYLOSUCCINATE SYNTHETASE"/>
    <property type="match status" value="1"/>
</dbReference>
<keyword evidence="5 8" id="KW-0658">Purine biosynthesis</keyword>
<accession>A0ABU5ZRY5</accession>
<evidence type="ECO:0000256" key="1">
    <source>
        <dbReference type="ARBA" id="ARBA00011738"/>
    </source>
</evidence>
<dbReference type="PROSITE" id="PS01266">
    <property type="entry name" value="ADENYLOSUCCIN_SYN_1"/>
    <property type="match status" value="1"/>
</dbReference>
<feature type="binding site" evidence="8">
    <location>
        <begin position="299"/>
        <end position="305"/>
    </location>
    <ligand>
        <name>substrate</name>
    </ligand>
</feature>
<feature type="binding site" description="in other chain" evidence="8">
    <location>
        <position position="239"/>
    </location>
    <ligand>
        <name>IMP</name>
        <dbReference type="ChEBI" id="CHEBI:58053"/>
        <note>ligand shared between dimeric partners</note>
    </ligand>
</feature>
<dbReference type="Gene3D" id="3.40.440.10">
    <property type="entry name" value="Adenylosuccinate Synthetase, subunit A, domain 1"/>
    <property type="match status" value="1"/>
</dbReference>
<dbReference type="SMART" id="SM00788">
    <property type="entry name" value="Adenylsucc_synt"/>
    <property type="match status" value="1"/>
</dbReference>
<feature type="binding site" description="in other chain" evidence="8">
    <location>
        <position position="129"/>
    </location>
    <ligand>
        <name>IMP</name>
        <dbReference type="ChEBI" id="CHEBI:58053"/>
        <note>ligand shared between dimeric partners</note>
    </ligand>
</feature>
<evidence type="ECO:0000256" key="5">
    <source>
        <dbReference type="ARBA" id="ARBA00022755"/>
    </source>
</evidence>
<feature type="binding site" evidence="8">
    <location>
        <position position="13"/>
    </location>
    <ligand>
        <name>Mg(2+)</name>
        <dbReference type="ChEBI" id="CHEBI:18420"/>
    </ligand>
</feature>
<evidence type="ECO:0000256" key="9">
    <source>
        <dbReference type="PROSITE-ProRule" id="PRU10134"/>
    </source>
</evidence>
<keyword evidence="3 8" id="KW-0479">Metal-binding</keyword>
<dbReference type="InterPro" id="IPR042109">
    <property type="entry name" value="Adenylosuccinate_synth_dom1"/>
</dbReference>
<feature type="binding site" description="in other chain" evidence="8">
    <location>
        <begin position="38"/>
        <end position="41"/>
    </location>
    <ligand>
        <name>IMP</name>
        <dbReference type="ChEBI" id="CHEBI:58053"/>
        <note>ligand shared between dimeric partners</note>
    </ligand>
</feature>
<keyword evidence="12" id="KW-1185">Reference proteome</keyword>
<feature type="binding site" evidence="8">
    <location>
        <position position="305"/>
    </location>
    <ligand>
        <name>GTP</name>
        <dbReference type="ChEBI" id="CHEBI:37565"/>
    </ligand>
</feature>
<protein>
    <recommendedName>
        <fullName evidence="8 10">Adenylosuccinate synthetase</fullName>
        <shortName evidence="8">AMPSase</shortName>
        <shortName evidence="8">AdSS</shortName>
        <ecNumber evidence="8 10">6.3.4.4</ecNumber>
    </recommendedName>
    <alternativeName>
        <fullName evidence="8">IMP--aspartate ligase</fullName>
    </alternativeName>
</protein>
<feature type="active site" evidence="9">
    <location>
        <position position="140"/>
    </location>
</feature>
<dbReference type="InterPro" id="IPR042111">
    <property type="entry name" value="Adenylosuccinate_synth_dom3"/>
</dbReference>
<comment type="subcellular location">
    <subcellularLocation>
        <location evidence="8">Cytoplasm</location>
    </subcellularLocation>
</comment>
<dbReference type="NCBIfam" id="NF002223">
    <property type="entry name" value="PRK01117.1"/>
    <property type="match status" value="1"/>
</dbReference>
<feature type="active site" description="Proton acceptor" evidence="8">
    <location>
        <position position="13"/>
    </location>
</feature>
<dbReference type="Proteomes" id="UP001327027">
    <property type="component" value="Unassembled WGS sequence"/>
</dbReference>
<feature type="binding site" evidence="8">
    <location>
        <begin position="12"/>
        <end position="18"/>
    </location>
    <ligand>
        <name>GTP</name>
        <dbReference type="ChEBI" id="CHEBI:37565"/>
    </ligand>
</feature>
<dbReference type="RefSeq" id="WP_324178454.1">
    <property type="nucleotide sequence ID" value="NZ_BAABAW010000003.1"/>
</dbReference>
<dbReference type="CDD" id="cd03108">
    <property type="entry name" value="AdSS"/>
    <property type="match status" value="1"/>
</dbReference>
<keyword evidence="4 8" id="KW-0547">Nucleotide-binding</keyword>
<keyword evidence="2 8" id="KW-0436">Ligase</keyword>
<evidence type="ECO:0000256" key="8">
    <source>
        <dbReference type="HAMAP-Rule" id="MF_00011"/>
    </source>
</evidence>
<keyword evidence="6 8" id="KW-0460">Magnesium</keyword>